<evidence type="ECO:0000313" key="13">
    <source>
        <dbReference type="Proteomes" id="UP000695562"/>
    </source>
</evidence>
<dbReference type="PANTHER" id="PTHR21230">
    <property type="entry name" value="VESICLE TRANSPORT V-SNARE PROTEIN VTI1-RELATED"/>
    <property type="match status" value="1"/>
</dbReference>
<dbReference type="GO" id="GO:0005484">
    <property type="term" value="F:SNAP receptor activity"/>
    <property type="evidence" value="ECO:0007669"/>
    <property type="project" value="InterPro"/>
</dbReference>
<protein>
    <recommendedName>
        <fullName evidence="11">t-SNARE coiled-coil homology domain-containing protein</fullName>
    </recommendedName>
</protein>
<feature type="compositionally biased region" description="Low complexity" evidence="9">
    <location>
        <begin position="92"/>
        <end position="103"/>
    </location>
</feature>
<keyword evidence="6" id="KW-0175">Coiled coil</keyword>
<gene>
    <name evidence="12" type="ORF">CYY_005472</name>
</gene>
<evidence type="ECO:0000256" key="6">
    <source>
        <dbReference type="ARBA" id="ARBA00023054"/>
    </source>
</evidence>
<evidence type="ECO:0000256" key="1">
    <source>
        <dbReference type="ARBA" id="ARBA00006108"/>
    </source>
</evidence>
<evidence type="ECO:0000256" key="2">
    <source>
        <dbReference type="ARBA" id="ARBA00022448"/>
    </source>
</evidence>
<dbReference type="InterPro" id="IPR038407">
    <property type="entry name" value="v-SNARE_N_sf"/>
</dbReference>
<keyword evidence="13" id="KW-1185">Reference proteome</keyword>
<dbReference type="GO" id="GO:0005789">
    <property type="term" value="C:endoplasmic reticulum membrane"/>
    <property type="evidence" value="ECO:0007669"/>
    <property type="project" value="TreeGrafter"/>
</dbReference>
<dbReference type="SUPFAM" id="SSF47661">
    <property type="entry name" value="t-snare proteins"/>
    <property type="match status" value="1"/>
</dbReference>
<dbReference type="PANTHER" id="PTHR21230:SF26">
    <property type="entry name" value="VESICLE TRANSPORT THROUGH INTERACTION WITH T-SNARES HOMOLOG 1A"/>
    <property type="match status" value="1"/>
</dbReference>
<keyword evidence="3 10" id="KW-0812">Transmembrane</keyword>
<keyword evidence="2" id="KW-0813">Transport</keyword>
<evidence type="ECO:0000256" key="5">
    <source>
        <dbReference type="ARBA" id="ARBA00022989"/>
    </source>
</evidence>
<dbReference type="Gene3D" id="1.20.58.400">
    <property type="entry name" value="t-snare proteins"/>
    <property type="match status" value="1"/>
</dbReference>
<dbReference type="InterPro" id="IPR000727">
    <property type="entry name" value="T_SNARE_dom"/>
</dbReference>
<comment type="caution">
    <text evidence="12">The sequence shown here is derived from an EMBL/GenBank/DDBJ whole genome shotgun (WGS) entry which is preliminary data.</text>
</comment>
<comment type="similarity">
    <text evidence="1">Belongs to the VTI1 family.</text>
</comment>
<dbReference type="Pfam" id="PF12352">
    <property type="entry name" value="V-SNARE_C"/>
    <property type="match status" value="1"/>
</dbReference>
<dbReference type="Pfam" id="PF05008">
    <property type="entry name" value="V-SNARE"/>
    <property type="match status" value="1"/>
</dbReference>
<evidence type="ECO:0000256" key="7">
    <source>
        <dbReference type="ARBA" id="ARBA00023136"/>
    </source>
</evidence>
<evidence type="ECO:0000256" key="4">
    <source>
        <dbReference type="ARBA" id="ARBA00022927"/>
    </source>
</evidence>
<accession>A0A8J4PTQ8</accession>
<evidence type="ECO:0000256" key="8">
    <source>
        <dbReference type="ARBA" id="ARBA00046280"/>
    </source>
</evidence>
<feature type="transmembrane region" description="Helical" evidence="10">
    <location>
        <begin position="194"/>
        <end position="216"/>
    </location>
</feature>
<dbReference type="GO" id="GO:0006906">
    <property type="term" value="P:vesicle fusion"/>
    <property type="evidence" value="ECO:0007669"/>
    <property type="project" value="TreeGrafter"/>
</dbReference>
<dbReference type="FunFam" id="1.20.5.110:FF:000002">
    <property type="entry name" value="Vesicle transport through interaction with t-SNAREsB"/>
    <property type="match status" value="1"/>
</dbReference>
<name>A0A8J4PTQ8_9MYCE</name>
<evidence type="ECO:0000256" key="9">
    <source>
        <dbReference type="SAM" id="MobiDB-lite"/>
    </source>
</evidence>
<evidence type="ECO:0000256" key="3">
    <source>
        <dbReference type="ARBA" id="ARBA00022692"/>
    </source>
</evidence>
<dbReference type="GO" id="GO:0006886">
    <property type="term" value="P:intracellular protein transport"/>
    <property type="evidence" value="ECO:0007669"/>
    <property type="project" value="InterPro"/>
</dbReference>
<dbReference type="GO" id="GO:0000149">
    <property type="term" value="F:SNARE binding"/>
    <property type="evidence" value="ECO:0007669"/>
    <property type="project" value="TreeGrafter"/>
</dbReference>
<dbReference type="AlphaFoldDB" id="A0A8J4PTQ8"/>
<reference evidence="12" key="1">
    <citation type="submission" date="2020-01" db="EMBL/GenBank/DDBJ databases">
        <title>Development of genomics and gene disruption for Polysphondylium violaceum indicates a role for the polyketide synthase stlB in stalk morphogenesis.</title>
        <authorList>
            <person name="Narita B."/>
            <person name="Kawabe Y."/>
            <person name="Kin K."/>
            <person name="Saito T."/>
            <person name="Gibbs R."/>
            <person name="Kuspa A."/>
            <person name="Muzny D."/>
            <person name="Queller D."/>
            <person name="Richards S."/>
            <person name="Strassman J."/>
            <person name="Sucgang R."/>
            <person name="Worley K."/>
            <person name="Schaap P."/>
        </authorList>
    </citation>
    <scope>NUCLEOTIDE SEQUENCE</scope>
    <source>
        <strain evidence="12">QSvi11</strain>
    </source>
</reference>
<keyword evidence="4" id="KW-0653">Protein transport</keyword>
<dbReference type="SMART" id="SM00397">
    <property type="entry name" value="t_SNARE"/>
    <property type="match status" value="1"/>
</dbReference>
<dbReference type="Gene3D" id="1.20.5.110">
    <property type="match status" value="1"/>
</dbReference>
<dbReference type="GO" id="GO:0031201">
    <property type="term" value="C:SNARE complex"/>
    <property type="evidence" value="ECO:0007669"/>
    <property type="project" value="TreeGrafter"/>
</dbReference>
<comment type="subcellular location">
    <subcellularLocation>
        <location evidence="8">Endomembrane system</location>
        <topology evidence="8">Single-pass type IV membrane protein</topology>
    </subcellularLocation>
</comment>
<keyword evidence="7 10" id="KW-0472">Membrane</keyword>
<dbReference type="GO" id="GO:0031902">
    <property type="term" value="C:late endosome membrane"/>
    <property type="evidence" value="ECO:0007669"/>
    <property type="project" value="TreeGrafter"/>
</dbReference>
<dbReference type="PIRSF" id="PIRSF028865">
    <property type="entry name" value="Membrin-2"/>
    <property type="match status" value="1"/>
</dbReference>
<sequence>MDVFERTEQNFQHLCNTITRRIKQLPSFAGERKKVAVREAEQDIDEATTYITEMNRLAQNHPQRARLIEKVKQYQQDLSRFRREVQMAATQSSNSLHSNPFSSAQEDYQSQYDNQRQHLLSGQNTLDSTSDRLLRSHQLSAQNEEIGQNILMDLGRQGQQIRGMSDKLHETDDNVKSARKIMTGMARRLATNKLILTFIILLLMGIIALIICLKWLRKKN</sequence>
<dbReference type="InterPro" id="IPR007705">
    <property type="entry name" value="Vesicle_trsprt_v-SNARE_N"/>
</dbReference>
<dbReference type="SUPFAM" id="SSF58038">
    <property type="entry name" value="SNARE fusion complex"/>
    <property type="match status" value="1"/>
</dbReference>
<dbReference type="InterPro" id="IPR010989">
    <property type="entry name" value="SNARE"/>
</dbReference>
<feature type="domain" description="T-SNARE coiled-coil homology" evidence="11">
    <location>
        <begin position="118"/>
        <end position="185"/>
    </location>
</feature>
<keyword evidence="5 10" id="KW-1133">Transmembrane helix</keyword>
<proteinExistence type="inferred from homology"/>
<dbReference type="EMBL" id="AJWJ01000219">
    <property type="protein sequence ID" value="KAF2073221.1"/>
    <property type="molecule type" value="Genomic_DNA"/>
</dbReference>
<evidence type="ECO:0000256" key="10">
    <source>
        <dbReference type="SAM" id="Phobius"/>
    </source>
</evidence>
<dbReference type="GO" id="GO:0012507">
    <property type="term" value="C:ER to Golgi transport vesicle membrane"/>
    <property type="evidence" value="ECO:0007669"/>
    <property type="project" value="TreeGrafter"/>
</dbReference>
<dbReference type="OrthoDB" id="15333at2759"/>
<evidence type="ECO:0000313" key="12">
    <source>
        <dbReference type="EMBL" id="KAF2073221.1"/>
    </source>
</evidence>
<dbReference type="GO" id="GO:0005794">
    <property type="term" value="C:Golgi apparatus"/>
    <property type="evidence" value="ECO:0007669"/>
    <property type="project" value="InterPro"/>
</dbReference>
<feature type="region of interest" description="Disordered" evidence="9">
    <location>
        <begin position="89"/>
        <end position="112"/>
    </location>
</feature>
<dbReference type="CDD" id="cd15890">
    <property type="entry name" value="SNARE_Vti1b"/>
    <property type="match status" value="1"/>
</dbReference>
<evidence type="ECO:0000259" key="11">
    <source>
        <dbReference type="SMART" id="SM00397"/>
    </source>
</evidence>
<dbReference type="InterPro" id="IPR027027">
    <property type="entry name" value="GOSR2/Membrin/Bos1"/>
</dbReference>
<organism evidence="12 13">
    <name type="scientific">Polysphondylium violaceum</name>
    <dbReference type="NCBI Taxonomy" id="133409"/>
    <lineage>
        <taxon>Eukaryota</taxon>
        <taxon>Amoebozoa</taxon>
        <taxon>Evosea</taxon>
        <taxon>Eumycetozoa</taxon>
        <taxon>Dictyostelia</taxon>
        <taxon>Dictyosteliales</taxon>
        <taxon>Dictyosteliaceae</taxon>
        <taxon>Polysphondylium</taxon>
    </lineage>
</organism>
<dbReference type="Proteomes" id="UP000695562">
    <property type="component" value="Unassembled WGS sequence"/>
</dbReference>